<dbReference type="AlphaFoldDB" id="A0A922IB93"/>
<reference evidence="1" key="1">
    <citation type="submission" date="2013-05" db="EMBL/GenBank/DDBJ databases">
        <authorList>
            <person name="Yim A.K.Y."/>
            <person name="Chan T.F."/>
            <person name="Ji K.M."/>
            <person name="Liu X.Y."/>
            <person name="Zhou J.W."/>
            <person name="Li R.Q."/>
            <person name="Yang K.Y."/>
            <person name="Li J."/>
            <person name="Li M."/>
            <person name="Law P.T.W."/>
            <person name="Wu Y.L."/>
            <person name="Cai Z.L."/>
            <person name="Qin H."/>
            <person name="Bao Y."/>
            <person name="Leung R.K.K."/>
            <person name="Ng P.K.S."/>
            <person name="Zou J."/>
            <person name="Zhong X.J."/>
            <person name="Ran P.X."/>
            <person name="Zhong N.S."/>
            <person name="Liu Z.G."/>
            <person name="Tsui S.K.W."/>
        </authorList>
    </citation>
    <scope>NUCLEOTIDE SEQUENCE</scope>
    <source>
        <strain evidence="1">Derf</strain>
        <tissue evidence="1">Whole organism</tissue>
    </source>
</reference>
<protein>
    <submittedName>
        <fullName evidence="1">Uncharacterized protein</fullName>
    </submittedName>
</protein>
<gene>
    <name evidence="1" type="ORF">DERF_006257</name>
</gene>
<keyword evidence="2" id="KW-1185">Reference proteome</keyword>
<sequence>MDRNNIFNLTRSFGCHSKQSFNGRPFGVQVANLNPFTINEISTHILRNHVLWKIYTTLHNHQANDSIQIHHLDPIFLVLNVLIQHLTIQEYFLNETNDYGSGNGKK</sequence>
<dbReference type="Proteomes" id="UP000790347">
    <property type="component" value="Unassembled WGS sequence"/>
</dbReference>
<name>A0A922IB93_DERFA</name>
<reference evidence="1" key="2">
    <citation type="journal article" date="2022" name="Res Sq">
        <title>Comparative Genomics Reveals Insights into the Divergent Evolution of Astigmatic Mites and Household Pest Adaptations.</title>
        <authorList>
            <person name="Xiong Q."/>
            <person name="Wan A.T.-Y."/>
            <person name="Liu X.-Y."/>
            <person name="Fung C.S.-H."/>
            <person name="Xiao X."/>
            <person name="Malainual N."/>
            <person name="Hou J."/>
            <person name="Wang L."/>
            <person name="Wang M."/>
            <person name="Yang K."/>
            <person name="Cui Y."/>
            <person name="Leung E."/>
            <person name="Nong W."/>
            <person name="Shin S.-K."/>
            <person name="Au S."/>
            <person name="Jeong K.Y."/>
            <person name="Chew F.T."/>
            <person name="Hui J."/>
            <person name="Leung T.F."/>
            <person name="Tungtrongchitr A."/>
            <person name="Zhong N."/>
            <person name="Liu Z."/>
            <person name="Tsui S."/>
        </authorList>
    </citation>
    <scope>NUCLEOTIDE SEQUENCE</scope>
    <source>
        <strain evidence="1">Derf</strain>
        <tissue evidence="1">Whole organism</tissue>
    </source>
</reference>
<organism evidence="1 2">
    <name type="scientific">Dermatophagoides farinae</name>
    <name type="common">American house dust mite</name>
    <dbReference type="NCBI Taxonomy" id="6954"/>
    <lineage>
        <taxon>Eukaryota</taxon>
        <taxon>Metazoa</taxon>
        <taxon>Ecdysozoa</taxon>
        <taxon>Arthropoda</taxon>
        <taxon>Chelicerata</taxon>
        <taxon>Arachnida</taxon>
        <taxon>Acari</taxon>
        <taxon>Acariformes</taxon>
        <taxon>Sarcoptiformes</taxon>
        <taxon>Astigmata</taxon>
        <taxon>Psoroptidia</taxon>
        <taxon>Analgoidea</taxon>
        <taxon>Pyroglyphidae</taxon>
        <taxon>Dermatophagoidinae</taxon>
        <taxon>Dermatophagoides</taxon>
    </lineage>
</organism>
<accession>A0A922IB93</accession>
<proteinExistence type="predicted"/>
<evidence type="ECO:0000313" key="1">
    <source>
        <dbReference type="EMBL" id="KAH9522693.1"/>
    </source>
</evidence>
<dbReference type="EMBL" id="ASGP02000002">
    <property type="protein sequence ID" value="KAH9522693.1"/>
    <property type="molecule type" value="Genomic_DNA"/>
</dbReference>
<comment type="caution">
    <text evidence="1">The sequence shown here is derived from an EMBL/GenBank/DDBJ whole genome shotgun (WGS) entry which is preliminary data.</text>
</comment>
<evidence type="ECO:0000313" key="2">
    <source>
        <dbReference type="Proteomes" id="UP000790347"/>
    </source>
</evidence>